<proteinExistence type="predicted"/>
<reference evidence="2" key="1">
    <citation type="journal article" date="2023" name="Nat. Plants">
        <title>Single-cell RNA sequencing provides a high-resolution roadmap for understanding the multicellular compartmentation of specialized metabolism.</title>
        <authorList>
            <person name="Sun S."/>
            <person name="Shen X."/>
            <person name="Li Y."/>
            <person name="Li Y."/>
            <person name="Wang S."/>
            <person name="Li R."/>
            <person name="Zhang H."/>
            <person name="Shen G."/>
            <person name="Guo B."/>
            <person name="Wei J."/>
            <person name="Xu J."/>
            <person name="St-Pierre B."/>
            <person name="Chen S."/>
            <person name="Sun C."/>
        </authorList>
    </citation>
    <scope>NUCLEOTIDE SEQUENCE [LARGE SCALE GENOMIC DNA]</scope>
</reference>
<gene>
    <name evidence="1" type="ORF">M9H77_15438</name>
</gene>
<organism evidence="1 2">
    <name type="scientific">Catharanthus roseus</name>
    <name type="common">Madagascar periwinkle</name>
    <name type="synonym">Vinca rosea</name>
    <dbReference type="NCBI Taxonomy" id="4058"/>
    <lineage>
        <taxon>Eukaryota</taxon>
        <taxon>Viridiplantae</taxon>
        <taxon>Streptophyta</taxon>
        <taxon>Embryophyta</taxon>
        <taxon>Tracheophyta</taxon>
        <taxon>Spermatophyta</taxon>
        <taxon>Magnoliopsida</taxon>
        <taxon>eudicotyledons</taxon>
        <taxon>Gunneridae</taxon>
        <taxon>Pentapetalae</taxon>
        <taxon>asterids</taxon>
        <taxon>lamiids</taxon>
        <taxon>Gentianales</taxon>
        <taxon>Apocynaceae</taxon>
        <taxon>Rauvolfioideae</taxon>
        <taxon>Vinceae</taxon>
        <taxon>Catharanthinae</taxon>
        <taxon>Catharanthus</taxon>
    </lineage>
</organism>
<sequence>MQQEKKKKDVQLQAMWFAAGTAAVLACIQRAILVSFMEQWRMLVFLALNLLLLAILFTSTHNPISLNEEINSNCSSNSNNTSLKKHRSISATPLPPQENCGIENSNLVEIGDGGGGGGGKTEKVADLDENIVDESCAKKDEEAPPELSKEELNKRAEAFIAMFRQHLVSDAKAGGKICRLQSYSQLHSKEGDQIMAKRRASHSGRHHSGEKPFRGRFSYS</sequence>
<comment type="caution">
    <text evidence="1">The sequence shown here is derived from an EMBL/GenBank/DDBJ whole genome shotgun (WGS) entry which is preliminary data.</text>
</comment>
<keyword evidence="2" id="KW-1185">Reference proteome</keyword>
<evidence type="ECO:0000313" key="2">
    <source>
        <dbReference type="Proteomes" id="UP001060085"/>
    </source>
</evidence>
<dbReference type="EMBL" id="CM044704">
    <property type="protein sequence ID" value="KAI5665585.1"/>
    <property type="molecule type" value="Genomic_DNA"/>
</dbReference>
<accession>A0ACC0AZ66</accession>
<evidence type="ECO:0000313" key="1">
    <source>
        <dbReference type="EMBL" id="KAI5665585.1"/>
    </source>
</evidence>
<protein>
    <submittedName>
        <fullName evidence="1">Uncharacterized protein</fullName>
    </submittedName>
</protein>
<dbReference type="Proteomes" id="UP001060085">
    <property type="component" value="Linkage Group LG04"/>
</dbReference>
<name>A0ACC0AZ66_CATRO</name>